<keyword evidence="2" id="KW-0012">Acyltransferase</keyword>
<dbReference type="Pfam" id="PF13527">
    <property type="entry name" value="Acetyltransf_9"/>
    <property type="match status" value="1"/>
</dbReference>
<protein>
    <submittedName>
        <fullName evidence="2">GNAT family N-acetyltransferase</fullName>
        <ecNumber evidence="2">2.3.1.-</ecNumber>
    </submittedName>
</protein>
<keyword evidence="2" id="KW-0808">Transferase</keyword>
<proteinExistence type="predicted"/>
<dbReference type="Proteomes" id="UP001519887">
    <property type="component" value="Unassembled WGS sequence"/>
</dbReference>
<keyword evidence="3" id="KW-1185">Reference proteome</keyword>
<dbReference type="PANTHER" id="PTHR37817">
    <property type="entry name" value="N-ACETYLTRANSFERASE EIS"/>
    <property type="match status" value="1"/>
</dbReference>
<sequence>MELRNLTFDDFDASVDLSQYAFQYSVTAEQREERRSRFKPEQVWGIFDHDKLEAQLTVIPLQLYIQGRVFEMGGIAGVSSWPEHRRRGNVALLIRHALLQMREKGRSISCLAPFSFGFYRKYGWETYTDYKKYTIETALFPQRVQVEGRVSLEDADIPLLSRLYEAYASRYNGTLQRSEQWWKDSVLSRKKGYTAVYYRADGEAAGYLLYEIGQRVLTIHEMVYENEQGRQALWTYLASHDSMVEKAVLNAPMDDALPFLLSNPRIGQEIVPYFMARIVDTATFVKQYAFGASGSDTTLTLQLKD</sequence>
<dbReference type="SUPFAM" id="SSF55729">
    <property type="entry name" value="Acyl-CoA N-acyltransferases (Nat)"/>
    <property type="match status" value="1"/>
</dbReference>
<accession>A0ABS7CE17</accession>
<dbReference type="EMBL" id="JAHZIK010001500">
    <property type="protein sequence ID" value="MBW7459144.1"/>
    <property type="molecule type" value="Genomic_DNA"/>
</dbReference>
<dbReference type="InterPro" id="IPR000182">
    <property type="entry name" value="GNAT_dom"/>
</dbReference>
<dbReference type="GO" id="GO:0016746">
    <property type="term" value="F:acyltransferase activity"/>
    <property type="evidence" value="ECO:0007669"/>
    <property type="project" value="UniProtKB-KW"/>
</dbReference>
<dbReference type="EC" id="2.3.1.-" evidence="2"/>
<feature type="domain" description="N-acetyltransferase" evidence="1">
    <location>
        <begin position="1"/>
        <end position="145"/>
    </location>
</feature>
<organism evidence="2 3">
    <name type="scientific">Paenibacillus sepulcri</name>
    <dbReference type="NCBI Taxonomy" id="359917"/>
    <lineage>
        <taxon>Bacteria</taxon>
        <taxon>Bacillati</taxon>
        <taxon>Bacillota</taxon>
        <taxon>Bacilli</taxon>
        <taxon>Bacillales</taxon>
        <taxon>Paenibacillaceae</taxon>
        <taxon>Paenibacillus</taxon>
    </lineage>
</organism>
<name>A0ABS7CE17_9BACL</name>
<dbReference type="InterPro" id="IPR051554">
    <property type="entry name" value="Acetyltransferase_Eis"/>
</dbReference>
<evidence type="ECO:0000313" key="3">
    <source>
        <dbReference type="Proteomes" id="UP001519887"/>
    </source>
</evidence>
<dbReference type="PROSITE" id="PS51186">
    <property type="entry name" value="GNAT"/>
    <property type="match status" value="1"/>
</dbReference>
<comment type="caution">
    <text evidence="2">The sequence shown here is derived from an EMBL/GenBank/DDBJ whole genome shotgun (WGS) entry which is preliminary data.</text>
</comment>
<evidence type="ECO:0000259" key="1">
    <source>
        <dbReference type="PROSITE" id="PS51186"/>
    </source>
</evidence>
<evidence type="ECO:0000313" key="2">
    <source>
        <dbReference type="EMBL" id="MBW7459144.1"/>
    </source>
</evidence>
<gene>
    <name evidence="2" type="ORF">K0U00_34345</name>
</gene>
<reference evidence="2 3" key="1">
    <citation type="submission" date="2021-07" db="EMBL/GenBank/DDBJ databases">
        <title>Paenibacillus radiodurans sp. nov., isolated from the southeastern edge of Tengger Desert.</title>
        <authorList>
            <person name="Zhang G."/>
        </authorList>
    </citation>
    <scope>NUCLEOTIDE SEQUENCE [LARGE SCALE GENOMIC DNA]</scope>
    <source>
        <strain evidence="2 3">CCM 7311</strain>
    </source>
</reference>
<dbReference type="Pfam" id="PF17668">
    <property type="entry name" value="Acetyltransf_17"/>
    <property type="match status" value="1"/>
</dbReference>
<feature type="non-terminal residue" evidence="2">
    <location>
        <position position="305"/>
    </location>
</feature>
<dbReference type="Gene3D" id="3.40.630.30">
    <property type="match status" value="2"/>
</dbReference>
<dbReference type="InterPro" id="IPR016181">
    <property type="entry name" value="Acyl_CoA_acyltransferase"/>
</dbReference>
<dbReference type="InterPro" id="IPR041380">
    <property type="entry name" value="Acetyltransf_17"/>
</dbReference>
<dbReference type="PANTHER" id="PTHR37817:SF1">
    <property type="entry name" value="N-ACETYLTRANSFERASE EIS"/>
    <property type="match status" value="1"/>
</dbReference>